<feature type="region of interest" description="Disordered" evidence="1">
    <location>
        <begin position="1"/>
        <end position="29"/>
    </location>
</feature>
<reference evidence="2" key="1">
    <citation type="journal article" date="2015" name="PLoS ONE">
        <title>Comprehensive Evaluation of Toxoplasma gondii VEG and Neospora caninum LIV Genomes with Tachyzoite Stage Transcriptome and Proteome Defines Novel Transcript Features.</title>
        <authorList>
            <person name="Ramaprasad A."/>
            <person name="Mourier T."/>
            <person name="Naeem R."/>
            <person name="Malas T.B."/>
            <person name="Moussa E."/>
            <person name="Panigrahi A."/>
            <person name="Vermont S.J."/>
            <person name="Otto T.D."/>
            <person name="Wastling J."/>
            <person name="Pain A."/>
        </authorList>
    </citation>
    <scope>NUCLEOTIDE SEQUENCE</scope>
    <source>
        <strain evidence="2">VEG</strain>
    </source>
</reference>
<feature type="region of interest" description="Disordered" evidence="1">
    <location>
        <begin position="299"/>
        <end position="351"/>
    </location>
</feature>
<evidence type="ECO:0000256" key="1">
    <source>
        <dbReference type="SAM" id="MobiDB-lite"/>
    </source>
</evidence>
<feature type="compositionally biased region" description="Basic and acidic residues" evidence="1">
    <location>
        <begin position="314"/>
        <end position="343"/>
    </location>
</feature>
<accession>A0A0F7V3B8</accession>
<organism evidence="2">
    <name type="scientific">Toxoplasma gondii (strain ATCC 50861 / VEG)</name>
    <dbReference type="NCBI Taxonomy" id="432359"/>
    <lineage>
        <taxon>Eukaryota</taxon>
        <taxon>Sar</taxon>
        <taxon>Alveolata</taxon>
        <taxon>Apicomplexa</taxon>
        <taxon>Conoidasida</taxon>
        <taxon>Coccidia</taxon>
        <taxon>Eucoccidiorida</taxon>
        <taxon>Eimeriorina</taxon>
        <taxon>Sarcocystidae</taxon>
        <taxon>Toxoplasma</taxon>
    </lineage>
</organism>
<protein>
    <submittedName>
        <fullName evidence="2">Uncharacterized protein</fullName>
    </submittedName>
</protein>
<evidence type="ECO:0000313" key="2">
    <source>
        <dbReference type="EMBL" id="CEL75294.1"/>
    </source>
</evidence>
<feature type="region of interest" description="Disordered" evidence="1">
    <location>
        <begin position="195"/>
        <end position="247"/>
    </location>
</feature>
<sequence>MQASSGVRLSPPPVGPASGVGSCSSFSSCSPLPRVPMHARDGSPYRSRVHSFSKTFLPSVSPRIALNVPASAAQPSDRYRLPDAASSPHVLLSVPQSVVFPGVSNSQPGLCLPTLSLSAASPVARSGVSPPVGASAETIARAGSLASTPHTLPTTVSSVPPVTAAGGSTASASVSPAFLPSLPVSLAFARPPAPVAPSAVGGVSSRPVPGRGDISGAAGPEPGDQSRERQRPSRVFQEQEEGASSFLEETHPLRKAWLGWRCLCYAEPPPGTTAFERASVNEEISHMVGFGRETALLSDSDASTEGAEEEETAGEERQTDLGDVDRRKRARTEREGAQEAEAKRPKRRRKRDLWAVRTGGERLGRDLLLTQQTGGPFEKEILEFLGQQHAARNHAFDRILEELETERACYERDRSCSGVQTLGAATNRGAAEVARLELSLTDVDQDFVSAAVNRQLAVDTVLRRKSSFGRPGEFPPDSLGCVRGEEVQVKGSLREGAQGKSTGSPGARRIEKQRERIRKHVRGASEGSTVAQNVHLKCAKRQEPHACRASFRKRSRSRVLLYPLTHRNMYIHARTFSRNLRPR</sequence>
<feature type="compositionally biased region" description="Low complexity" evidence="1">
    <location>
        <begin position="196"/>
        <end position="206"/>
    </location>
</feature>
<gene>
    <name evidence="2" type="ORF">BN1205_018085</name>
</gene>
<feature type="compositionally biased region" description="Low complexity" evidence="1">
    <location>
        <begin position="16"/>
        <end position="29"/>
    </location>
</feature>
<name>A0A0F7V3B8_TOXGV</name>
<proteinExistence type="predicted"/>
<dbReference type="EMBL" id="LN714498">
    <property type="protein sequence ID" value="CEL75294.1"/>
    <property type="molecule type" value="Genomic_DNA"/>
</dbReference>
<dbReference type="AlphaFoldDB" id="A0A0F7V3B8"/>